<dbReference type="RefSeq" id="XP_043007395.1">
    <property type="nucleotide sequence ID" value="XM_043154935.1"/>
</dbReference>
<organism evidence="2 3">
    <name type="scientific">Marasmius oreades</name>
    <name type="common">fairy-ring Marasmius</name>
    <dbReference type="NCBI Taxonomy" id="181124"/>
    <lineage>
        <taxon>Eukaryota</taxon>
        <taxon>Fungi</taxon>
        <taxon>Dikarya</taxon>
        <taxon>Basidiomycota</taxon>
        <taxon>Agaricomycotina</taxon>
        <taxon>Agaricomycetes</taxon>
        <taxon>Agaricomycetidae</taxon>
        <taxon>Agaricales</taxon>
        <taxon>Marasmiineae</taxon>
        <taxon>Marasmiaceae</taxon>
        <taxon>Marasmius</taxon>
    </lineage>
</organism>
<evidence type="ECO:0000313" key="3">
    <source>
        <dbReference type="Proteomes" id="UP001049176"/>
    </source>
</evidence>
<dbReference type="InterPro" id="IPR011008">
    <property type="entry name" value="Dimeric_a/b-barrel"/>
</dbReference>
<gene>
    <name evidence="2" type="ORF">E1B28_009999</name>
</gene>
<name>A0A9P7RWW8_9AGAR</name>
<dbReference type="GeneID" id="66079075"/>
<keyword evidence="3" id="KW-1185">Reference proteome</keyword>
<feature type="domain" description="YCII-related" evidence="1">
    <location>
        <begin position="62"/>
        <end position="156"/>
    </location>
</feature>
<accession>A0A9P7RWW8</accession>
<dbReference type="PANTHER" id="PTHR33606:SF3">
    <property type="entry name" value="PROTEIN YCII"/>
    <property type="match status" value="1"/>
</dbReference>
<dbReference type="AlphaFoldDB" id="A0A9P7RWW8"/>
<dbReference type="InterPro" id="IPR051807">
    <property type="entry name" value="Sec-metab_biosynth-assoc"/>
</dbReference>
<protein>
    <recommendedName>
        <fullName evidence="1">YCII-related domain-containing protein</fullName>
    </recommendedName>
</protein>
<evidence type="ECO:0000259" key="1">
    <source>
        <dbReference type="Pfam" id="PF03795"/>
    </source>
</evidence>
<dbReference type="SUPFAM" id="SSF54909">
    <property type="entry name" value="Dimeric alpha+beta barrel"/>
    <property type="match status" value="1"/>
</dbReference>
<dbReference type="Pfam" id="PF03795">
    <property type="entry name" value="YCII"/>
    <property type="match status" value="1"/>
</dbReference>
<dbReference type="KEGG" id="more:E1B28_009999"/>
<evidence type="ECO:0000313" key="2">
    <source>
        <dbReference type="EMBL" id="KAG7090925.1"/>
    </source>
</evidence>
<comment type="caution">
    <text evidence="2">The sequence shown here is derived from an EMBL/GenBank/DDBJ whole genome shotgun (WGS) entry which is preliminary data.</text>
</comment>
<dbReference type="PANTHER" id="PTHR33606">
    <property type="entry name" value="PROTEIN YCII"/>
    <property type="match status" value="1"/>
</dbReference>
<dbReference type="Gene3D" id="3.30.70.1060">
    <property type="entry name" value="Dimeric alpha+beta barrel"/>
    <property type="match status" value="1"/>
</dbReference>
<proteinExistence type="predicted"/>
<sequence length="168" mass="18847">MDCCMYFTSSARPTIRCTRPGRGALASTQMLLQQSLRSFNAFLRHPQPSSLRVMSRTASGKFLIYTYAPDRTEEGTFERRMSVRPQHIEGLKANVANGSIRVAGALLTPESLHAAQEDKRMIGSTFIWEAESLEEVREKLSKDPYWTNAVWDKEKIVVTPIAAATPIP</sequence>
<dbReference type="OrthoDB" id="5519740at2759"/>
<reference evidence="2" key="1">
    <citation type="journal article" date="2021" name="Genome Biol. Evol.">
        <title>The assembled and annotated genome of the fairy-ring fungus Marasmius oreades.</title>
        <authorList>
            <person name="Hiltunen M."/>
            <person name="Ament-Velasquez S.L."/>
            <person name="Johannesson H."/>
        </authorList>
    </citation>
    <scope>NUCLEOTIDE SEQUENCE</scope>
    <source>
        <strain evidence="2">03SP1</strain>
    </source>
</reference>
<dbReference type="Proteomes" id="UP001049176">
    <property type="component" value="Chromosome 6"/>
</dbReference>
<dbReference type="InterPro" id="IPR005545">
    <property type="entry name" value="YCII"/>
</dbReference>
<dbReference type="EMBL" id="CM032186">
    <property type="protein sequence ID" value="KAG7090925.1"/>
    <property type="molecule type" value="Genomic_DNA"/>
</dbReference>